<dbReference type="Pfam" id="PF17989">
    <property type="entry name" value="ALP_N"/>
    <property type="match status" value="1"/>
</dbReference>
<accession>A0A562ZNC0</accession>
<comment type="caution">
    <text evidence="2">The sequence shown here is derived from an EMBL/GenBank/DDBJ whole genome shotgun (WGS) entry which is preliminary data.</text>
</comment>
<dbReference type="AlphaFoldDB" id="A0A562ZNC0"/>
<evidence type="ECO:0000313" key="2">
    <source>
        <dbReference type="EMBL" id="TWO70033.1"/>
    </source>
</evidence>
<keyword evidence="3" id="KW-1185">Reference proteome</keyword>
<dbReference type="SUPFAM" id="SSF53067">
    <property type="entry name" value="Actin-like ATPase domain"/>
    <property type="match status" value="2"/>
</dbReference>
<proteinExistence type="predicted"/>
<dbReference type="OrthoDB" id="143284at2"/>
<sequence length="347" mass="37537">MVGARAIDVGYFNVKHTHGRSGGADGMLQVASFPSVAPVLKSGTARKAEDEQQPQGCVVPVNGVSYFVGPGAPQRGSGLESRIVAEDYAASDKYLALLRGALWRIADGANAGTELVVRRLALGLPLTTYFEANELLAQRAAGEHLIGPEGNQRRVVVEKVRVVVQPQGAIINFGFLNGGKPLQGLTMVIDPGGGTLDWYLSEGTVPYWERSGAYPKAMLACAYAVADRINPRWRNQAAIIDRIDQAIREQKPSFAVQGEHYPMAEYRRAVDQILDEAIDQMLTMVGSVDDVDQILFTGGGAGVLSSHLYKRLPKVKKISRIDADPVFSNVRGFHVVAEHDLAASKSW</sequence>
<dbReference type="RefSeq" id="WP_145894229.1">
    <property type="nucleotide sequence ID" value="NZ_VOBQ01000013.1"/>
</dbReference>
<protein>
    <recommendedName>
        <fullName evidence="1">Actin-like protein N-terminal domain-containing protein</fullName>
    </recommendedName>
</protein>
<gene>
    <name evidence="2" type="ORF">FN976_16970</name>
</gene>
<organism evidence="2 3">
    <name type="scientific">Caenimonas sedimenti</name>
    <dbReference type="NCBI Taxonomy" id="2596921"/>
    <lineage>
        <taxon>Bacteria</taxon>
        <taxon>Pseudomonadati</taxon>
        <taxon>Pseudomonadota</taxon>
        <taxon>Betaproteobacteria</taxon>
        <taxon>Burkholderiales</taxon>
        <taxon>Comamonadaceae</taxon>
        <taxon>Caenimonas</taxon>
    </lineage>
</organism>
<evidence type="ECO:0000259" key="1">
    <source>
        <dbReference type="Pfam" id="PF17989"/>
    </source>
</evidence>
<name>A0A562ZNC0_9BURK</name>
<dbReference type="Proteomes" id="UP000318199">
    <property type="component" value="Unassembled WGS sequence"/>
</dbReference>
<evidence type="ECO:0000313" key="3">
    <source>
        <dbReference type="Proteomes" id="UP000318199"/>
    </source>
</evidence>
<dbReference type="CDD" id="cd10227">
    <property type="entry name" value="ASKHA_NBD_ParM-like"/>
    <property type="match status" value="1"/>
</dbReference>
<feature type="domain" description="Actin-like protein N-terminal" evidence="1">
    <location>
        <begin position="6"/>
        <end position="168"/>
    </location>
</feature>
<dbReference type="EMBL" id="VOBQ01000013">
    <property type="protein sequence ID" value="TWO70033.1"/>
    <property type="molecule type" value="Genomic_DNA"/>
</dbReference>
<dbReference type="InterPro" id="IPR043129">
    <property type="entry name" value="ATPase_NBD"/>
</dbReference>
<reference evidence="2 3" key="1">
    <citation type="submission" date="2019-07" db="EMBL/GenBank/DDBJ databases">
        <title>Caenimonas sedimenti sp. nov., isolated from activated sludge.</title>
        <authorList>
            <person name="Xu J."/>
        </authorList>
    </citation>
    <scope>NUCLEOTIDE SEQUENCE [LARGE SCALE GENOMIC DNA]</scope>
    <source>
        <strain evidence="2 3">HX-9-20</strain>
    </source>
</reference>
<dbReference type="Gene3D" id="3.30.420.40">
    <property type="match status" value="2"/>
</dbReference>
<dbReference type="InterPro" id="IPR040607">
    <property type="entry name" value="ALP_N"/>
</dbReference>